<comment type="similarity">
    <text evidence="1">Belongs to the SIP5 family.</text>
</comment>
<evidence type="ECO:0000256" key="3">
    <source>
        <dbReference type="SAM" id="MobiDB-lite"/>
    </source>
</evidence>
<keyword evidence="2" id="KW-0862">Zinc</keyword>
<feature type="region of interest" description="Disordered" evidence="3">
    <location>
        <begin position="293"/>
        <end position="364"/>
    </location>
</feature>
<feature type="compositionally biased region" description="Low complexity" evidence="3">
    <location>
        <begin position="404"/>
        <end position="448"/>
    </location>
</feature>
<dbReference type="OMA" id="ISEPANC"/>
<evidence type="ECO:0000313" key="5">
    <source>
        <dbReference type="EMBL" id="EIW84967.1"/>
    </source>
</evidence>
<feature type="region of interest" description="Disordered" evidence="3">
    <location>
        <begin position="71"/>
        <end position="122"/>
    </location>
</feature>
<feature type="compositionally biased region" description="Gly residues" evidence="3">
    <location>
        <begin position="305"/>
        <end position="320"/>
    </location>
</feature>
<gene>
    <name evidence="5" type="ORF">CONPUDRAFT_162276</name>
</gene>
<dbReference type="InterPro" id="IPR039301">
    <property type="entry name" value="Sip5/DA2"/>
</dbReference>
<evidence type="ECO:0000259" key="4">
    <source>
        <dbReference type="PROSITE" id="PS50089"/>
    </source>
</evidence>
<sequence length="624" mass="65176">MGNTSSSSGRGTHDDSVDFGSLHPQGVYTGTPDWNHQIVTQLIADRKLAPFYRPLEDYEDDWDEAQILAARKSPPQPDASSSASNVVDGSQGGGSTPSRVDSRDGSKHSASRRANPAQKDRDAHPQCLEAAVYRGAVECPICFLYYPANINRSRCCDQVICTECFVQIKRAEPTATHLVSEPAACPYCVQDNFGVVYSPPVWRTGLGSEGAPLPPWAEGAKDVRPAQQPKSRRRKSFSADAPEVVTIDHIRPDWEAKLNSVRAAVARRANRRIIMRQVGDRLIPVGVTSGRVHPISGQSSHGHSLPGGGALAHFLGGGGVSSSQDDNHDGEGEGRERERERGSRRFRRHRERDLSQMLGQMGLGGMAGQDLEELMVMEAMRLSLVEHEEQQRKEEEKRKKDAAEAAARGEGAGEESVAASTGALSISGTSAAATSSTPTPTSGSGSSTDVAAEGSPVPSPEPQSSSQPSAPEVASAAPITLAGSQPATSSSSLSSASSLSSLSTPPPASTETTTVTTTTDAPAPAPTDMPVVDVPSEVALATADASAPQDGFAHEPHGFEENGETDTESAVTANEEVHPPIATLGEEPASGPGPQAAVEPPKHAPAAGVLMPAAESANEGAGSA</sequence>
<feature type="compositionally biased region" description="Low complexity" evidence="3">
    <location>
        <begin position="462"/>
        <end position="522"/>
    </location>
</feature>
<dbReference type="PANTHER" id="PTHR31315">
    <property type="entry name" value="PROTEIN SIP5"/>
    <property type="match status" value="1"/>
</dbReference>
<keyword evidence="2" id="KW-0479">Metal-binding</keyword>
<evidence type="ECO:0000256" key="2">
    <source>
        <dbReference type="PROSITE-ProRule" id="PRU00175"/>
    </source>
</evidence>
<dbReference type="CDD" id="cd24139">
    <property type="entry name" value="SIP5-like"/>
    <property type="match status" value="1"/>
</dbReference>
<feature type="domain" description="RING-type" evidence="4">
    <location>
        <begin position="139"/>
        <end position="188"/>
    </location>
</feature>
<dbReference type="EMBL" id="JH711574">
    <property type="protein sequence ID" value="EIW84967.1"/>
    <property type="molecule type" value="Genomic_DNA"/>
</dbReference>
<evidence type="ECO:0000256" key="1">
    <source>
        <dbReference type="ARBA" id="ARBA00010402"/>
    </source>
</evidence>
<dbReference type="PANTHER" id="PTHR31315:SF1">
    <property type="entry name" value="PROTEIN SIP5"/>
    <property type="match status" value="1"/>
</dbReference>
<dbReference type="GO" id="GO:0005737">
    <property type="term" value="C:cytoplasm"/>
    <property type="evidence" value="ECO:0007669"/>
    <property type="project" value="TreeGrafter"/>
</dbReference>
<name>A0A5M3N124_CONPW</name>
<keyword evidence="2" id="KW-0863">Zinc-finger</keyword>
<feature type="region of interest" description="Disordered" evidence="3">
    <location>
        <begin position="1"/>
        <end position="32"/>
    </location>
</feature>
<keyword evidence="6" id="KW-1185">Reference proteome</keyword>
<accession>A0A5M3N124</accession>
<dbReference type="RefSeq" id="XP_007764615.1">
    <property type="nucleotide sequence ID" value="XM_007766425.1"/>
</dbReference>
<organism evidence="5 6">
    <name type="scientific">Coniophora puteana (strain RWD-64-598)</name>
    <name type="common">Brown rot fungus</name>
    <dbReference type="NCBI Taxonomy" id="741705"/>
    <lineage>
        <taxon>Eukaryota</taxon>
        <taxon>Fungi</taxon>
        <taxon>Dikarya</taxon>
        <taxon>Basidiomycota</taxon>
        <taxon>Agaricomycotina</taxon>
        <taxon>Agaricomycetes</taxon>
        <taxon>Agaricomycetidae</taxon>
        <taxon>Boletales</taxon>
        <taxon>Coniophorineae</taxon>
        <taxon>Coniophoraceae</taxon>
        <taxon>Coniophora</taxon>
    </lineage>
</organism>
<feature type="region of interest" description="Disordered" evidence="3">
    <location>
        <begin position="387"/>
        <end position="624"/>
    </location>
</feature>
<proteinExistence type="inferred from homology"/>
<dbReference type="OrthoDB" id="21471at2759"/>
<evidence type="ECO:0000313" key="6">
    <source>
        <dbReference type="Proteomes" id="UP000053558"/>
    </source>
</evidence>
<dbReference type="GO" id="GO:0008270">
    <property type="term" value="F:zinc ion binding"/>
    <property type="evidence" value="ECO:0007669"/>
    <property type="project" value="UniProtKB-KW"/>
</dbReference>
<feature type="compositionally biased region" description="Low complexity" evidence="3">
    <location>
        <begin position="613"/>
        <end position="624"/>
    </location>
</feature>
<comment type="caution">
    <text evidence="5">The sequence shown here is derived from an EMBL/GenBank/DDBJ whole genome shotgun (WGS) entry which is preliminary data.</text>
</comment>
<dbReference type="Proteomes" id="UP000053558">
    <property type="component" value="Unassembled WGS sequence"/>
</dbReference>
<dbReference type="PROSITE" id="PS50089">
    <property type="entry name" value="ZF_RING_2"/>
    <property type="match status" value="1"/>
</dbReference>
<reference evidence="6" key="1">
    <citation type="journal article" date="2012" name="Science">
        <title>The Paleozoic origin of enzymatic lignin decomposition reconstructed from 31 fungal genomes.</title>
        <authorList>
            <person name="Floudas D."/>
            <person name="Binder M."/>
            <person name="Riley R."/>
            <person name="Barry K."/>
            <person name="Blanchette R.A."/>
            <person name="Henrissat B."/>
            <person name="Martinez A.T."/>
            <person name="Otillar R."/>
            <person name="Spatafora J.W."/>
            <person name="Yadav J.S."/>
            <person name="Aerts A."/>
            <person name="Benoit I."/>
            <person name="Boyd A."/>
            <person name="Carlson A."/>
            <person name="Copeland A."/>
            <person name="Coutinho P.M."/>
            <person name="de Vries R.P."/>
            <person name="Ferreira P."/>
            <person name="Findley K."/>
            <person name="Foster B."/>
            <person name="Gaskell J."/>
            <person name="Glotzer D."/>
            <person name="Gorecki P."/>
            <person name="Heitman J."/>
            <person name="Hesse C."/>
            <person name="Hori C."/>
            <person name="Igarashi K."/>
            <person name="Jurgens J.A."/>
            <person name="Kallen N."/>
            <person name="Kersten P."/>
            <person name="Kohler A."/>
            <person name="Kuees U."/>
            <person name="Kumar T.K.A."/>
            <person name="Kuo A."/>
            <person name="LaButti K."/>
            <person name="Larrondo L.F."/>
            <person name="Lindquist E."/>
            <person name="Ling A."/>
            <person name="Lombard V."/>
            <person name="Lucas S."/>
            <person name="Lundell T."/>
            <person name="Martin R."/>
            <person name="McLaughlin D.J."/>
            <person name="Morgenstern I."/>
            <person name="Morin E."/>
            <person name="Murat C."/>
            <person name="Nagy L.G."/>
            <person name="Nolan M."/>
            <person name="Ohm R.A."/>
            <person name="Patyshakuliyeva A."/>
            <person name="Rokas A."/>
            <person name="Ruiz-Duenas F.J."/>
            <person name="Sabat G."/>
            <person name="Salamov A."/>
            <person name="Samejima M."/>
            <person name="Schmutz J."/>
            <person name="Slot J.C."/>
            <person name="St John F."/>
            <person name="Stenlid J."/>
            <person name="Sun H."/>
            <person name="Sun S."/>
            <person name="Syed K."/>
            <person name="Tsang A."/>
            <person name="Wiebenga A."/>
            <person name="Young D."/>
            <person name="Pisabarro A."/>
            <person name="Eastwood D.C."/>
            <person name="Martin F."/>
            <person name="Cullen D."/>
            <person name="Grigoriev I.V."/>
            <person name="Hibbett D.S."/>
        </authorList>
    </citation>
    <scope>NUCLEOTIDE SEQUENCE [LARGE SCALE GENOMIC DNA]</scope>
    <source>
        <strain evidence="6">RWD-64-598 SS2</strain>
    </source>
</reference>
<dbReference type="GeneID" id="19204711"/>
<dbReference type="InterPro" id="IPR001841">
    <property type="entry name" value="Znf_RING"/>
</dbReference>
<feature type="compositionally biased region" description="Basic and acidic residues" evidence="3">
    <location>
        <begin position="387"/>
        <end position="403"/>
    </location>
</feature>
<dbReference type="KEGG" id="cput:CONPUDRAFT_162276"/>
<dbReference type="AlphaFoldDB" id="A0A5M3N124"/>
<feature type="region of interest" description="Disordered" evidence="3">
    <location>
        <begin position="213"/>
        <end position="240"/>
    </location>
</feature>
<feature type="compositionally biased region" description="Basic and acidic residues" evidence="3">
    <location>
        <begin position="325"/>
        <end position="343"/>
    </location>
</feature>
<protein>
    <recommendedName>
        <fullName evidence="4">RING-type domain-containing protein</fullName>
    </recommendedName>
</protein>
<feature type="compositionally biased region" description="Polar residues" evidence="3">
    <location>
        <begin position="1"/>
        <end position="10"/>
    </location>
</feature>